<feature type="region of interest" description="Disordered" evidence="2">
    <location>
        <begin position="365"/>
        <end position="387"/>
    </location>
</feature>
<evidence type="ECO:0000259" key="3">
    <source>
        <dbReference type="PROSITE" id="PS50089"/>
    </source>
</evidence>
<dbReference type="STRING" id="61424.A0A2T9YJB7"/>
<dbReference type="Proteomes" id="UP000245699">
    <property type="component" value="Unassembled WGS sequence"/>
</dbReference>
<sequence length="468" mass="52360">MMNIHSYTVMIDKQQNINSLGSESMMESESVVLNGGVGRATKKCEICLQDIESQLFDVHCELEHESNKENREIGSEKNEQIETESGEAVLGGGNRSPKRVLDEEKELVDSRKNQAELGVRRSSPRIKMNIERKVELVVPEVKEQKSKKAKSLKKPAEPKHKKSNRNSENQGENRVDESSTSGSRRTSNRVKKPRRKLLDESSDFDEEESFDRSVSGHATNLGRGAICFLCNKNLNTENLEEINEHIDACLIKQELNEEASGGCSGGRTTEGAFENSEQVIEYEWAGQTRVRATALLESAMSSVFNGAPSGSGSGAVLQRGVGDFDVDIEVDLNENNEEVYGKAQYSQKDLDAALKRIGTEWKREEKKRVSHAGRGSVHPEEENPDKRSTSTLLLVIDSLKAELESQAELLERAPKCLVCMEGFRDPLTSVLCWHVHCESCWLKTLSVKKLCPQCKQITQPSDLRKIYM</sequence>
<evidence type="ECO:0000313" key="4">
    <source>
        <dbReference type="EMBL" id="PVU92431.1"/>
    </source>
</evidence>
<reference evidence="4 5" key="1">
    <citation type="journal article" date="2018" name="MBio">
        <title>Comparative Genomics Reveals the Core Gene Toolbox for the Fungus-Insect Symbiosis.</title>
        <authorList>
            <person name="Wang Y."/>
            <person name="Stata M."/>
            <person name="Wang W."/>
            <person name="Stajich J.E."/>
            <person name="White M.M."/>
            <person name="Moncalvo J.M."/>
        </authorList>
    </citation>
    <scope>NUCLEOTIDE SEQUENCE [LARGE SCALE GENOMIC DNA]</scope>
    <source>
        <strain evidence="4 5">AUS-77-4</strain>
    </source>
</reference>
<feature type="domain" description="RING-type" evidence="3">
    <location>
        <begin position="416"/>
        <end position="455"/>
    </location>
</feature>
<feature type="compositionally biased region" description="Basic and acidic residues" evidence="2">
    <location>
        <begin position="377"/>
        <end position="387"/>
    </location>
</feature>
<dbReference type="GO" id="GO:0008270">
    <property type="term" value="F:zinc ion binding"/>
    <property type="evidence" value="ECO:0007669"/>
    <property type="project" value="UniProtKB-KW"/>
</dbReference>
<organism evidence="4 5">
    <name type="scientific">Furculomyces boomerangus</name>
    <dbReference type="NCBI Taxonomy" id="61424"/>
    <lineage>
        <taxon>Eukaryota</taxon>
        <taxon>Fungi</taxon>
        <taxon>Fungi incertae sedis</taxon>
        <taxon>Zoopagomycota</taxon>
        <taxon>Kickxellomycotina</taxon>
        <taxon>Harpellomycetes</taxon>
        <taxon>Harpellales</taxon>
        <taxon>Harpellaceae</taxon>
        <taxon>Furculomyces</taxon>
    </lineage>
</organism>
<evidence type="ECO:0000256" key="1">
    <source>
        <dbReference type="PROSITE-ProRule" id="PRU00175"/>
    </source>
</evidence>
<feature type="region of interest" description="Disordered" evidence="2">
    <location>
        <begin position="141"/>
        <end position="216"/>
    </location>
</feature>
<dbReference type="PANTHER" id="PTHR13459">
    <property type="entry name" value="E3 UBIQUITIN-PROTEIN LIGASE RNF220 ISOFORM X1"/>
    <property type="match status" value="1"/>
</dbReference>
<dbReference type="EMBL" id="MBFT01000367">
    <property type="protein sequence ID" value="PVU92431.1"/>
    <property type="molecule type" value="Genomic_DNA"/>
</dbReference>
<keyword evidence="1" id="KW-0862">Zinc</keyword>
<dbReference type="InterPro" id="IPR052443">
    <property type="entry name" value="E3_ubiq-ligase_RNF220-like"/>
</dbReference>
<feature type="compositionally biased region" description="Basic and acidic residues" evidence="2">
    <location>
        <begin position="67"/>
        <end position="80"/>
    </location>
</feature>
<proteinExistence type="predicted"/>
<feature type="compositionally biased region" description="Basic and acidic residues" evidence="2">
    <location>
        <begin position="99"/>
        <end position="114"/>
    </location>
</feature>
<dbReference type="PROSITE" id="PS50089">
    <property type="entry name" value="ZF_RING_2"/>
    <property type="match status" value="1"/>
</dbReference>
<dbReference type="PANTHER" id="PTHR13459:SF1">
    <property type="entry name" value="E3 UBIQUITIN-PROTEIN LIGASE RNF220 ISOFORM X1"/>
    <property type="match status" value="1"/>
</dbReference>
<feature type="compositionally biased region" description="Basic residues" evidence="2">
    <location>
        <begin position="147"/>
        <end position="164"/>
    </location>
</feature>
<dbReference type="AlphaFoldDB" id="A0A2T9YJB7"/>
<name>A0A2T9YJB7_9FUNG</name>
<dbReference type="Pfam" id="PF15926">
    <property type="entry name" value="RNF220"/>
    <property type="match status" value="1"/>
</dbReference>
<keyword evidence="5" id="KW-1185">Reference proteome</keyword>
<dbReference type="OrthoDB" id="6270329at2759"/>
<evidence type="ECO:0000256" key="2">
    <source>
        <dbReference type="SAM" id="MobiDB-lite"/>
    </source>
</evidence>
<feature type="compositionally biased region" description="Acidic residues" evidence="2">
    <location>
        <begin position="200"/>
        <end position="209"/>
    </location>
</feature>
<dbReference type="GO" id="GO:0061630">
    <property type="term" value="F:ubiquitin protein ligase activity"/>
    <property type="evidence" value="ECO:0007669"/>
    <property type="project" value="TreeGrafter"/>
</dbReference>
<comment type="caution">
    <text evidence="4">The sequence shown here is derived from an EMBL/GenBank/DDBJ whole genome shotgun (WGS) entry which is preliminary data.</text>
</comment>
<keyword evidence="1" id="KW-0863">Zinc-finger</keyword>
<keyword evidence="1" id="KW-0479">Metal-binding</keyword>
<evidence type="ECO:0000313" key="5">
    <source>
        <dbReference type="Proteomes" id="UP000245699"/>
    </source>
</evidence>
<dbReference type="Pfam" id="PF13923">
    <property type="entry name" value="zf-C3HC4_2"/>
    <property type="match status" value="1"/>
</dbReference>
<dbReference type="Gene3D" id="3.30.40.10">
    <property type="entry name" value="Zinc/RING finger domain, C3HC4 (zinc finger)"/>
    <property type="match status" value="1"/>
</dbReference>
<accession>A0A2T9YJB7</accession>
<feature type="compositionally biased region" description="Basic residues" evidence="2">
    <location>
        <begin position="186"/>
        <end position="195"/>
    </location>
</feature>
<gene>
    <name evidence="4" type="ORF">BB559_003728</name>
</gene>
<dbReference type="InterPro" id="IPR031824">
    <property type="entry name" value="RNF220_mid"/>
</dbReference>
<dbReference type="InterPro" id="IPR013083">
    <property type="entry name" value="Znf_RING/FYVE/PHD"/>
</dbReference>
<feature type="region of interest" description="Disordered" evidence="2">
    <location>
        <begin position="67"/>
        <end position="120"/>
    </location>
</feature>
<dbReference type="InterPro" id="IPR001841">
    <property type="entry name" value="Znf_RING"/>
</dbReference>
<dbReference type="GO" id="GO:0016567">
    <property type="term" value="P:protein ubiquitination"/>
    <property type="evidence" value="ECO:0007669"/>
    <property type="project" value="TreeGrafter"/>
</dbReference>
<protein>
    <recommendedName>
        <fullName evidence="3">RING-type domain-containing protein</fullName>
    </recommendedName>
</protein>
<dbReference type="SUPFAM" id="SSF57850">
    <property type="entry name" value="RING/U-box"/>
    <property type="match status" value="1"/>
</dbReference>